<proteinExistence type="predicted"/>
<feature type="transmembrane region" description="Helical" evidence="1">
    <location>
        <begin position="100"/>
        <end position="118"/>
    </location>
</feature>
<dbReference type="Proteomes" id="UP001165296">
    <property type="component" value="Unassembled WGS sequence"/>
</dbReference>
<feature type="transmembrane region" description="Helical" evidence="1">
    <location>
        <begin position="196"/>
        <end position="218"/>
    </location>
</feature>
<comment type="caution">
    <text evidence="2">The sequence shown here is derived from an EMBL/GenBank/DDBJ whole genome shotgun (WGS) entry which is preliminary data.</text>
</comment>
<accession>A0ABS8AQQ2</accession>
<evidence type="ECO:0000256" key="1">
    <source>
        <dbReference type="SAM" id="Phobius"/>
    </source>
</evidence>
<keyword evidence="1" id="KW-0812">Transmembrane</keyword>
<sequence>MNSEELVRFAKLFNVVALLTYLIPLGVGLYRWRSLQAVYRPLFWFVLIPGCLLNGALAEFGRHVLHNNVLFLQLATVGETLLLGWAYYGCLHSERARQILLAALGIFTGIYLFELLYLNGGNFRAAQDVYTHVAQSILLISAAVAYFEQTLRELRNIDLGQDSMFMVSVGSILYYAGTLMVFVLEGQLQNQPDLIWMMYIIQFILLIVFNTFLAIALWNGNRQIEAADVPLGWPNGYL</sequence>
<keyword evidence="3" id="KW-1185">Reference proteome</keyword>
<feature type="transmembrane region" description="Helical" evidence="1">
    <location>
        <begin position="163"/>
        <end position="184"/>
    </location>
</feature>
<organism evidence="2 3">
    <name type="scientific">Hymenobacter lucidus</name>
    <dbReference type="NCBI Taxonomy" id="2880930"/>
    <lineage>
        <taxon>Bacteria</taxon>
        <taxon>Pseudomonadati</taxon>
        <taxon>Bacteroidota</taxon>
        <taxon>Cytophagia</taxon>
        <taxon>Cytophagales</taxon>
        <taxon>Hymenobacteraceae</taxon>
        <taxon>Hymenobacter</taxon>
    </lineage>
</organism>
<reference evidence="2" key="1">
    <citation type="submission" date="2021-10" db="EMBL/GenBank/DDBJ databases">
        <authorList>
            <person name="Dean J.D."/>
            <person name="Kim M.K."/>
            <person name="Newey C.N."/>
            <person name="Stoker T.S."/>
            <person name="Thompson D.W."/>
            <person name="Grose J.H."/>
        </authorList>
    </citation>
    <scope>NUCLEOTIDE SEQUENCE</scope>
    <source>
        <strain evidence="2">BT178</strain>
    </source>
</reference>
<feature type="transmembrane region" description="Helical" evidence="1">
    <location>
        <begin position="42"/>
        <end position="58"/>
    </location>
</feature>
<dbReference type="EMBL" id="JAJADR010000002">
    <property type="protein sequence ID" value="MCB2408343.1"/>
    <property type="molecule type" value="Genomic_DNA"/>
</dbReference>
<feature type="transmembrane region" description="Helical" evidence="1">
    <location>
        <begin position="12"/>
        <end position="30"/>
    </location>
</feature>
<evidence type="ECO:0000313" key="2">
    <source>
        <dbReference type="EMBL" id="MCB2408343.1"/>
    </source>
</evidence>
<feature type="transmembrane region" description="Helical" evidence="1">
    <location>
        <begin position="70"/>
        <end position="88"/>
    </location>
</feature>
<keyword evidence="1" id="KW-1133">Transmembrane helix</keyword>
<evidence type="ECO:0000313" key="3">
    <source>
        <dbReference type="Proteomes" id="UP001165296"/>
    </source>
</evidence>
<keyword evidence="1" id="KW-0472">Membrane</keyword>
<protein>
    <submittedName>
        <fullName evidence="2">Uncharacterized protein</fullName>
    </submittedName>
</protein>
<name>A0ABS8AQQ2_9BACT</name>
<gene>
    <name evidence="2" type="ORF">LGH74_10170</name>
</gene>
<dbReference type="RefSeq" id="WP_226175322.1">
    <property type="nucleotide sequence ID" value="NZ_JAJADR010000002.1"/>
</dbReference>